<dbReference type="AlphaFoldDB" id="A0A2R8C732"/>
<dbReference type="InterPro" id="IPR000297">
    <property type="entry name" value="PPIase_PpiC"/>
</dbReference>
<keyword evidence="4" id="KW-1185">Reference proteome</keyword>
<dbReference type="OrthoDB" id="196786at2"/>
<dbReference type="EMBL" id="ONZG01000004">
    <property type="protein sequence ID" value="SPJ28254.1"/>
    <property type="molecule type" value="Genomic_DNA"/>
</dbReference>
<proteinExistence type="predicted"/>
<gene>
    <name evidence="3" type="ORF">TRM7615_01751</name>
</gene>
<protein>
    <recommendedName>
        <fullName evidence="2">PpiC domain-containing protein</fullName>
    </recommendedName>
</protein>
<feature type="transmembrane region" description="Helical" evidence="1">
    <location>
        <begin position="26"/>
        <end position="44"/>
    </location>
</feature>
<name>A0A2R8C732_9RHOB</name>
<dbReference type="GO" id="GO:0003755">
    <property type="term" value="F:peptidyl-prolyl cis-trans isomerase activity"/>
    <property type="evidence" value="ECO:0007669"/>
    <property type="project" value="InterPro"/>
</dbReference>
<evidence type="ECO:0000256" key="1">
    <source>
        <dbReference type="SAM" id="Phobius"/>
    </source>
</evidence>
<keyword evidence="1" id="KW-0472">Membrane</keyword>
<keyword evidence="1" id="KW-1133">Transmembrane helix</keyword>
<evidence type="ECO:0000259" key="2">
    <source>
        <dbReference type="Pfam" id="PF13145"/>
    </source>
</evidence>
<dbReference type="Proteomes" id="UP000244898">
    <property type="component" value="Unassembled WGS sequence"/>
</dbReference>
<organism evidence="3 4">
    <name type="scientific">Falsiruegeria mediterranea M17</name>
    <dbReference type="NCBI Taxonomy" id="1200281"/>
    <lineage>
        <taxon>Bacteria</taxon>
        <taxon>Pseudomonadati</taxon>
        <taxon>Pseudomonadota</taxon>
        <taxon>Alphaproteobacteria</taxon>
        <taxon>Rhodobacterales</taxon>
        <taxon>Roseobacteraceae</taxon>
        <taxon>Falsiruegeria</taxon>
    </lineage>
</organism>
<feature type="domain" description="PpiC" evidence="2">
    <location>
        <begin position="125"/>
        <end position="250"/>
    </location>
</feature>
<reference evidence="4" key="1">
    <citation type="submission" date="2018-03" db="EMBL/GenBank/DDBJ databases">
        <authorList>
            <person name="Rodrigo-Torres L."/>
            <person name="Arahal R. D."/>
            <person name="Lucena T."/>
        </authorList>
    </citation>
    <scope>NUCLEOTIDE SEQUENCE [LARGE SCALE GENOMIC DNA]</scope>
    <source>
        <strain evidence="4">CECT 7615</strain>
    </source>
</reference>
<dbReference type="RefSeq" id="WP_108786539.1">
    <property type="nucleotide sequence ID" value="NZ_ONZG01000004.1"/>
</dbReference>
<dbReference type="Pfam" id="PF13145">
    <property type="entry name" value="Rotamase_2"/>
    <property type="match status" value="1"/>
</dbReference>
<keyword evidence="1" id="KW-0812">Transmembrane</keyword>
<evidence type="ECO:0000313" key="4">
    <source>
        <dbReference type="Proteomes" id="UP000244898"/>
    </source>
</evidence>
<sequence>MSATEPKPENTSASRGFLSYFVREPLVHFLALAGLLFLMQGLFATDKRDLIVVDAQTQKFLFEQEEELQLRSLSEEEKADIISNFIEEEILVREAVKRGFSDSSRIRALLLQNMRFFIAGDISEPNEAELQAYFEANLDLFESPPSLDFDHVMYEAGKPVPADVLEQLRSGVDPDTLGDADLAFGRSIRFMTQTRIAQVFGRDAALEVIAASADSDAWHGPFVTPSGSTHFLRVIQRHPKRLPDFETARDWISTRWLADQSRAMLDQEIKAVAPGYKIEIEPVQEGEPGA</sequence>
<evidence type="ECO:0000313" key="3">
    <source>
        <dbReference type="EMBL" id="SPJ28254.1"/>
    </source>
</evidence>
<accession>A0A2R8C732</accession>